<dbReference type="InterPro" id="IPR008971">
    <property type="entry name" value="HSP40/DnaJ_pept-bd"/>
</dbReference>
<reference evidence="6" key="1">
    <citation type="submission" date="2022-11" db="UniProtKB">
        <authorList>
            <consortium name="WormBaseParasite"/>
        </authorList>
    </citation>
    <scope>IDENTIFICATION</scope>
</reference>
<keyword evidence="5" id="KW-1185">Reference proteome</keyword>
<dbReference type="SMART" id="SM00271">
    <property type="entry name" value="DnaJ"/>
    <property type="match status" value="1"/>
</dbReference>
<dbReference type="Pfam" id="PF01556">
    <property type="entry name" value="DnaJ_C"/>
    <property type="match status" value="1"/>
</dbReference>
<accession>A0A914NLB9</accession>
<keyword evidence="1" id="KW-0732">Signal</keyword>
<evidence type="ECO:0000256" key="2">
    <source>
        <dbReference type="ARBA" id="ARBA00069674"/>
    </source>
</evidence>
<sequence>FNKKIFSFRMNFIWVERLHCLFIFCFLLNSHFLLVLSGRDFYSILRVKRDAEPDEIKSSFKKLALKLHPDKNQDDPAAQEKFQDLREAYEVLGDQKKRDIYDKHGEEGVKKMDDGGGGFGGHDPFSSFFGDFFGHGSHEHDEETPRGADVIFDLYVTLEEVYKGKFVEVKRKKSVYKQTSGTRECNCRHEMRTQQLGAGRFQMFQVRVCDQCPNVKLERQNKILEGAGRFQMFQVRVCDQCPNVKLERQNKILEVEIEVGVDNGQEVRFIGEGEPHIEGDPGDLVVKLRVQPHDRFERKGMDLYTNVTVSLQQALSGFELDIVHLDGHKVHITRDKITWPGARIRKKDEGMPSLTNNKQRGILYVTFDVEFPRGEFNAEQKKQLAELLAQDKFEPKVYNGLQGGILYVTFDVEFPRGEFNAEQKKQLAELLAQDKFEPKVYNGLQGY</sequence>
<dbReference type="SUPFAM" id="SSF49493">
    <property type="entry name" value="HSP40/DnaJ peptide-binding domain"/>
    <property type="match status" value="2"/>
</dbReference>
<dbReference type="CDD" id="cd06257">
    <property type="entry name" value="DnaJ"/>
    <property type="match status" value="1"/>
</dbReference>
<dbReference type="InterPro" id="IPR018253">
    <property type="entry name" value="DnaJ_domain_CS"/>
</dbReference>
<dbReference type="PANTHER" id="PTHR44298:SF1">
    <property type="entry name" value="DNAJ HOMOLOG SUBFAMILY B MEMBER 11"/>
    <property type="match status" value="1"/>
</dbReference>
<protein>
    <recommendedName>
        <fullName evidence="2">DnaJ homolog dnj-20</fullName>
    </recommendedName>
    <alternativeName>
        <fullName evidence="3">DnaJ domain protein 20</fullName>
    </alternativeName>
</protein>
<dbReference type="GO" id="GO:0006457">
    <property type="term" value="P:protein folding"/>
    <property type="evidence" value="ECO:0007669"/>
    <property type="project" value="InterPro"/>
</dbReference>
<dbReference type="Gene3D" id="1.10.287.110">
    <property type="entry name" value="DnaJ domain"/>
    <property type="match status" value="1"/>
</dbReference>
<dbReference type="PROSITE" id="PS50076">
    <property type="entry name" value="DNAJ_2"/>
    <property type="match status" value="1"/>
</dbReference>
<dbReference type="WBParaSite" id="Minc3s07623g41329">
    <property type="protein sequence ID" value="Minc3s07623g41329"/>
    <property type="gene ID" value="Minc3s07623g41329"/>
</dbReference>
<dbReference type="CDD" id="cd10747">
    <property type="entry name" value="DnaJ_C"/>
    <property type="match status" value="1"/>
</dbReference>
<dbReference type="GO" id="GO:0051082">
    <property type="term" value="F:unfolded protein binding"/>
    <property type="evidence" value="ECO:0007669"/>
    <property type="project" value="InterPro"/>
</dbReference>
<evidence type="ECO:0000313" key="5">
    <source>
        <dbReference type="Proteomes" id="UP000887563"/>
    </source>
</evidence>
<feature type="domain" description="J" evidence="4">
    <location>
        <begin position="40"/>
        <end position="105"/>
    </location>
</feature>
<dbReference type="InterPro" id="IPR002939">
    <property type="entry name" value="DnaJ_C"/>
</dbReference>
<name>A0A914NLB9_MELIC</name>
<dbReference type="Proteomes" id="UP000887563">
    <property type="component" value="Unplaced"/>
</dbReference>
<dbReference type="Gene3D" id="2.60.260.20">
    <property type="entry name" value="Urease metallochaperone UreE, N-terminal domain"/>
    <property type="match status" value="2"/>
</dbReference>
<dbReference type="FunFam" id="2.60.260.20:FF:000013">
    <property type="entry name" value="DnaJ subfamily B member 11"/>
    <property type="match status" value="1"/>
</dbReference>
<dbReference type="SUPFAM" id="SSF46565">
    <property type="entry name" value="Chaperone J-domain"/>
    <property type="match status" value="1"/>
</dbReference>
<dbReference type="GO" id="GO:0051787">
    <property type="term" value="F:misfolded protein binding"/>
    <property type="evidence" value="ECO:0007669"/>
    <property type="project" value="TreeGrafter"/>
</dbReference>
<organism evidence="5 6">
    <name type="scientific">Meloidogyne incognita</name>
    <name type="common">Southern root-knot nematode worm</name>
    <name type="synonym">Oxyuris incognita</name>
    <dbReference type="NCBI Taxonomy" id="6306"/>
    <lineage>
        <taxon>Eukaryota</taxon>
        <taxon>Metazoa</taxon>
        <taxon>Ecdysozoa</taxon>
        <taxon>Nematoda</taxon>
        <taxon>Chromadorea</taxon>
        <taxon>Rhabditida</taxon>
        <taxon>Tylenchina</taxon>
        <taxon>Tylenchomorpha</taxon>
        <taxon>Tylenchoidea</taxon>
        <taxon>Meloidogynidae</taxon>
        <taxon>Meloidogyninae</taxon>
        <taxon>Meloidogyne</taxon>
        <taxon>Meloidogyne incognita group</taxon>
    </lineage>
</organism>
<dbReference type="InterPro" id="IPR001623">
    <property type="entry name" value="DnaJ_domain"/>
</dbReference>
<dbReference type="InterPro" id="IPR036869">
    <property type="entry name" value="J_dom_sf"/>
</dbReference>
<dbReference type="GO" id="GO:0005783">
    <property type="term" value="C:endoplasmic reticulum"/>
    <property type="evidence" value="ECO:0007669"/>
    <property type="project" value="TreeGrafter"/>
</dbReference>
<dbReference type="Pfam" id="PF00226">
    <property type="entry name" value="DnaJ"/>
    <property type="match status" value="1"/>
</dbReference>
<evidence type="ECO:0000313" key="6">
    <source>
        <dbReference type="WBParaSite" id="Minc3s07623g41329"/>
    </source>
</evidence>
<dbReference type="AlphaFoldDB" id="A0A914NLB9"/>
<dbReference type="InterPro" id="IPR051736">
    <property type="entry name" value="DnaJ-B11-like"/>
</dbReference>
<dbReference type="PRINTS" id="PR00625">
    <property type="entry name" value="JDOMAIN"/>
</dbReference>
<dbReference type="PROSITE" id="PS00636">
    <property type="entry name" value="DNAJ_1"/>
    <property type="match status" value="1"/>
</dbReference>
<evidence type="ECO:0000259" key="4">
    <source>
        <dbReference type="PROSITE" id="PS50076"/>
    </source>
</evidence>
<evidence type="ECO:0000256" key="3">
    <source>
        <dbReference type="ARBA" id="ARBA00077014"/>
    </source>
</evidence>
<evidence type="ECO:0000256" key="1">
    <source>
        <dbReference type="ARBA" id="ARBA00022729"/>
    </source>
</evidence>
<proteinExistence type="predicted"/>
<dbReference type="PANTHER" id="PTHR44298">
    <property type="entry name" value="DNAJ HOMOLOG SUBFAMILY B MEMBER 11"/>
    <property type="match status" value="1"/>
</dbReference>